<protein>
    <recommendedName>
        <fullName evidence="3">Calcineurin-like phosphoesterase domain-containing protein</fullName>
    </recommendedName>
</protein>
<name>A0A7N2LJT3_QUELO</name>
<accession>A0A7N2LJT3</accession>
<dbReference type="PANTHER" id="PTHR32440:SF11">
    <property type="entry name" value="METALLOPHOSPHOESTERASE DOMAIN-CONTAINING PROTEIN"/>
    <property type="match status" value="1"/>
</dbReference>
<evidence type="ECO:0000313" key="2">
    <source>
        <dbReference type="Proteomes" id="UP000594261"/>
    </source>
</evidence>
<dbReference type="InterPro" id="IPR029052">
    <property type="entry name" value="Metallo-depent_PP-like"/>
</dbReference>
<reference evidence="1 2" key="1">
    <citation type="journal article" date="2016" name="G3 (Bethesda)">
        <title>First Draft Assembly and Annotation of the Genome of a California Endemic Oak Quercus lobata Nee (Fagaceae).</title>
        <authorList>
            <person name="Sork V.L."/>
            <person name="Fitz-Gibbon S.T."/>
            <person name="Puiu D."/>
            <person name="Crepeau M."/>
            <person name="Gugger P.F."/>
            <person name="Sherman R."/>
            <person name="Stevens K."/>
            <person name="Langley C.H."/>
            <person name="Pellegrini M."/>
            <person name="Salzberg S.L."/>
        </authorList>
    </citation>
    <scope>NUCLEOTIDE SEQUENCE [LARGE SCALE GENOMIC DNA]</scope>
    <source>
        <strain evidence="1 2">cv. SW786</strain>
    </source>
</reference>
<dbReference type="Gramene" id="QL05p004537:mrna">
    <property type="protein sequence ID" value="QL05p004537:mrna"/>
    <property type="gene ID" value="QL05p004537"/>
</dbReference>
<evidence type="ECO:0008006" key="3">
    <source>
        <dbReference type="Google" id="ProtNLM"/>
    </source>
</evidence>
<reference evidence="1" key="2">
    <citation type="submission" date="2021-01" db="UniProtKB">
        <authorList>
            <consortium name="EnsemblPlants"/>
        </authorList>
    </citation>
    <scope>IDENTIFICATION</scope>
</reference>
<dbReference type="InParanoid" id="A0A7N2LJT3"/>
<dbReference type="GO" id="GO:0016788">
    <property type="term" value="F:hydrolase activity, acting on ester bonds"/>
    <property type="evidence" value="ECO:0007669"/>
    <property type="project" value="TreeGrafter"/>
</dbReference>
<organism evidence="1 2">
    <name type="scientific">Quercus lobata</name>
    <name type="common">Valley oak</name>
    <dbReference type="NCBI Taxonomy" id="97700"/>
    <lineage>
        <taxon>Eukaryota</taxon>
        <taxon>Viridiplantae</taxon>
        <taxon>Streptophyta</taxon>
        <taxon>Embryophyta</taxon>
        <taxon>Tracheophyta</taxon>
        <taxon>Spermatophyta</taxon>
        <taxon>Magnoliopsida</taxon>
        <taxon>eudicotyledons</taxon>
        <taxon>Gunneridae</taxon>
        <taxon>Pentapetalae</taxon>
        <taxon>rosids</taxon>
        <taxon>fabids</taxon>
        <taxon>Fagales</taxon>
        <taxon>Fagaceae</taxon>
        <taxon>Quercus</taxon>
    </lineage>
</organism>
<dbReference type="SUPFAM" id="SSF56300">
    <property type="entry name" value="Metallo-dependent phosphatases"/>
    <property type="match status" value="1"/>
</dbReference>
<dbReference type="AlphaFoldDB" id="A0A7N2LJT3"/>
<dbReference type="GO" id="GO:0005737">
    <property type="term" value="C:cytoplasm"/>
    <property type="evidence" value="ECO:0007669"/>
    <property type="project" value="TreeGrafter"/>
</dbReference>
<keyword evidence="2" id="KW-1185">Reference proteome</keyword>
<sequence>MYFLIYLGDVITTNNIPIANASLYWDQAISPTKSRGIPFANVFGNHDDAPFEWPKEWFPAPEIPQLICPAVNSTHSGEEACSFRGTQRIELMKHEIEHNLLSYSSNGPKALWPSISNYVIQVSSSDDPKSPVVYLYFLDSGGGSYPQVISNAQAEWFQNKSEEINPNSRH</sequence>
<dbReference type="PANTHER" id="PTHR32440">
    <property type="entry name" value="PHOSPHATASE DCR2-RELATED-RELATED"/>
    <property type="match status" value="1"/>
</dbReference>
<dbReference type="Proteomes" id="UP000594261">
    <property type="component" value="Chromosome 5"/>
</dbReference>
<dbReference type="EnsemblPlants" id="QL05p004537:mrna">
    <property type="protein sequence ID" value="QL05p004537:mrna"/>
    <property type="gene ID" value="QL05p004537"/>
</dbReference>
<dbReference type="EMBL" id="LRBV02000005">
    <property type="status" value="NOT_ANNOTATED_CDS"/>
    <property type="molecule type" value="Genomic_DNA"/>
</dbReference>
<proteinExistence type="predicted"/>
<evidence type="ECO:0000313" key="1">
    <source>
        <dbReference type="EnsemblPlants" id="QL05p004537:mrna"/>
    </source>
</evidence>